<accession>A0ABQ7VYT3</accession>
<dbReference type="InterPro" id="IPR027443">
    <property type="entry name" value="IPNS-like_sf"/>
</dbReference>
<gene>
    <name evidence="5" type="ORF">KY290_010799</name>
</gene>
<evidence type="ECO:0000313" key="5">
    <source>
        <dbReference type="EMBL" id="KAH0773662.1"/>
    </source>
</evidence>
<dbReference type="SUPFAM" id="SSF51197">
    <property type="entry name" value="Clavaminate synthase-like"/>
    <property type="match status" value="1"/>
</dbReference>
<evidence type="ECO:0000256" key="1">
    <source>
        <dbReference type="ARBA" id="ARBA00022723"/>
    </source>
</evidence>
<evidence type="ECO:0000256" key="3">
    <source>
        <dbReference type="ARBA" id="ARBA00023004"/>
    </source>
</evidence>
<sequence>MAKSLGMKGEDLNEVFDGGEQAMSMYYNPKCPQEGVVMGLNPHTDLVGLTILSQLNEVEGLHIKKDGAWIPITPLPNAFVINVGDMLEK</sequence>
<evidence type="ECO:0000259" key="4">
    <source>
        <dbReference type="Pfam" id="PF03171"/>
    </source>
</evidence>
<dbReference type="PANTHER" id="PTHR47991">
    <property type="entry name" value="OXOGLUTARATE/IRON-DEPENDENT DIOXYGENASE"/>
    <property type="match status" value="1"/>
</dbReference>
<organism evidence="5 6">
    <name type="scientific">Solanum tuberosum</name>
    <name type="common">Potato</name>
    <dbReference type="NCBI Taxonomy" id="4113"/>
    <lineage>
        <taxon>Eukaryota</taxon>
        <taxon>Viridiplantae</taxon>
        <taxon>Streptophyta</taxon>
        <taxon>Embryophyta</taxon>
        <taxon>Tracheophyta</taxon>
        <taxon>Spermatophyta</taxon>
        <taxon>Magnoliopsida</taxon>
        <taxon>eudicotyledons</taxon>
        <taxon>Gunneridae</taxon>
        <taxon>Pentapetalae</taxon>
        <taxon>asterids</taxon>
        <taxon>lamiids</taxon>
        <taxon>Solanales</taxon>
        <taxon>Solanaceae</taxon>
        <taxon>Solanoideae</taxon>
        <taxon>Solaneae</taxon>
        <taxon>Solanum</taxon>
    </lineage>
</organism>
<keyword evidence="2" id="KW-0560">Oxidoreductase</keyword>
<keyword evidence="1" id="KW-0479">Metal-binding</keyword>
<name>A0ABQ7VYT3_SOLTU</name>
<protein>
    <recommendedName>
        <fullName evidence="4">Isopenicillin N synthase-like Fe(2+) 2OG dioxygenase domain-containing protein</fullName>
    </recommendedName>
</protein>
<evidence type="ECO:0000313" key="6">
    <source>
        <dbReference type="Proteomes" id="UP000826656"/>
    </source>
</evidence>
<dbReference type="EMBL" id="JAIVGD010000005">
    <property type="protein sequence ID" value="KAH0773662.1"/>
    <property type="molecule type" value="Genomic_DNA"/>
</dbReference>
<dbReference type="Pfam" id="PF03171">
    <property type="entry name" value="2OG-FeII_Oxy"/>
    <property type="match status" value="1"/>
</dbReference>
<evidence type="ECO:0000256" key="2">
    <source>
        <dbReference type="ARBA" id="ARBA00023002"/>
    </source>
</evidence>
<reference evidence="5 6" key="1">
    <citation type="journal article" date="2021" name="bioRxiv">
        <title>Chromosome-scale and haplotype-resolved genome assembly of a tetraploid potato cultivar.</title>
        <authorList>
            <person name="Sun H."/>
            <person name="Jiao W.-B."/>
            <person name="Krause K."/>
            <person name="Campoy J.A."/>
            <person name="Goel M."/>
            <person name="Folz-Donahue K."/>
            <person name="Kukat C."/>
            <person name="Huettel B."/>
            <person name="Schneeberger K."/>
        </authorList>
    </citation>
    <scope>NUCLEOTIDE SEQUENCE [LARGE SCALE GENOMIC DNA]</scope>
    <source>
        <strain evidence="5">SolTubOtavaFocal</strain>
        <tissue evidence="5">Leaves</tissue>
    </source>
</reference>
<proteinExistence type="predicted"/>
<dbReference type="InterPro" id="IPR044861">
    <property type="entry name" value="IPNS-like_FE2OG_OXY"/>
</dbReference>
<dbReference type="Gene3D" id="2.60.120.330">
    <property type="entry name" value="B-lactam Antibiotic, Isopenicillin N Synthase, Chain"/>
    <property type="match status" value="1"/>
</dbReference>
<keyword evidence="6" id="KW-1185">Reference proteome</keyword>
<keyword evidence="3" id="KW-0408">Iron</keyword>
<comment type="caution">
    <text evidence="5">The sequence shown here is derived from an EMBL/GenBank/DDBJ whole genome shotgun (WGS) entry which is preliminary data.</text>
</comment>
<dbReference type="InterPro" id="IPR050295">
    <property type="entry name" value="Plant_2OG-oxidoreductases"/>
</dbReference>
<feature type="domain" description="Isopenicillin N synthase-like Fe(2+) 2OG dioxygenase" evidence="4">
    <location>
        <begin position="20"/>
        <end position="87"/>
    </location>
</feature>
<dbReference type="Proteomes" id="UP000826656">
    <property type="component" value="Unassembled WGS sequence"/>
</dbReference>